<dbReference type="GO" id="GO:0003697">
    <property type="term" value="F:single-stranded DNA binding"/>
    <property type="evidence" value="ECO:0007669"/>
    <property type="project" value="TreeGrafter"/>
</dbReference>
<sequence>MGNQMDLVETLLQERNVNFLSEIFCENQLLFGCAESSIVRKIVPHPACLLSGWPVTGRGSSGRYRPRPRFCHCCKLLLYVVQHSTKYTLQIRWQQRVRHGSAYVLPPELMINNGSAMGGEILHQLVKFNSFSSAPMIETVSACPFTTMTWCNQEAWADLGLAIAGFMSRTTICRKYVPEESCVGQSLLHCTDTLDPTTRKMLLAFAQMVISWCYDSGKRLAELNSHSSCISLAMVDVVTDRDCLSDIIPPPTLTRQSSKNTVDSLSLFNVLSNFVGSYQSSTIICIYDTIRMECGDEAAELSLGPAVEELLPRSQAPVVFHQPTSTTETVVRTLDEENVNASVVEFQMIQSESRQHVQSDPMRTSGVDQQRPSFHVILFFCAQKKQKPHWKSLEMNTGSLVDIFANEGRNRMQLLLGTDETTELATSVMFNLTTQVCGNGGCVTWVRKAPLEALPLVSSSDPRPTVAVLRRIEFVYLDGRVELVRFLSAMHSLGDVVDCLVIDGLQAYCDKHQRTSFAALLATADDLANWIGDRRPAGRCPVVSPPPVIVSCSLPESQHPALRTVAAIYTDHLIELKRIHNDNVEIHRNGKLCCSITVDSDKRIFQIQQTPTTTAHQFSHPINDPSTN</sequence>
<dbReference type="EMBL" id="LVZM01003707">
    <property type="protein sequence ID" value="OUC47839.1"/>
    <property type="molecule type" value="Genomic_DNA"/>
</dbReference>
<evidence type="ECO:0000313" key="1">
    <source>
        <dbReference type="EMBL" id="OUC47839.1"/>
    </source>
</evidence>
<dbReference type="PANTHER" id="PTHR28653:SF1">
    <property type="entry name" value="ATPASE SWSAP1"/>
    <property type="match status" value="1"/>
</dbReference>
<reference evidence="1 2" key="1">
    <citation type="submission" date="2015-04" db="EMBL/GenBank/DDBJ databases">
        <title>Draft genome of the roundworm Trichinella nativa.</title>
        <authorList>
            <person name="Mitreva M."/>
        </authorList>
    </citation>
    <scope>NUCLEOTIDE SEQUENCE [LARGE SCALE GENOMIC DNA]</scope>
    <source>
        <strain evidence="1 2">ISS45</strain>
    </source>
</reference>
<dbReference type="PANTHER" id="PTHR28653">
    <property type="match status" value="1"/>
</dbReference>
<accession>A0A1Y3EWJ1</accession>
<dbReference type="AlphaFoldDB" id="A0A1Y3EWJ1"/>
<dbReference type="GO" id="GO:0000724">
    <property type="term" value="P:double-strand break repair via homologous recombination"/>
    <property type="evidence" value="ECO:0007669"/>
    <property type="project" value="TreeGrafter"/>
</dbReference>
<organism evidence="1 2">
    <name type="scientific">Trichinella nativa</name>
    <dbReference type="NCBI Taxonomy" id="6335"/>
    <lineage>
        <taxon>Eukaryota</taxon>
        <taxon>Metazoa</taxon>
        <taxon>Ecdysozoa</taxon>
        <taxon>Nematoda</taxon>
        <taxon>Enoplea</taxon>
        <taxon>Dorylaimia</taxon>
        <taxon>Trichinellida</taxon>
        <taxon>Trichinellidae</taxon>
        <taxon>Trichinella</taxon>
    </lineage>
</organism>
<dbReference type="Proteomes" id="UP000243006">
    <property type="component" value="Unassembled WGS sequence"/>
</dbReference>
<comment type="caution">
    <text evidence="1">The sequence shown here is derived from an EMBL/GenBank/DDBJ whole genome shotgun (WGS) entry which is preliminary data.</text>
</comment>
<dbReference type="GO" id="GO:0097196">
    <property type="term" value="C:Shu complex"/>
    <property type="evidence" value="ECO:0007669"/>
    <property type="project" value="TreeGrafter"/>
</dbReference>
<protein>
    <submittedName>
        <fullName evidence="1">Uncharacterized protein</fullName>
    </submittedName>
</protein>
<name>A0A1Y3EWJ1_9BILA</name>
<gene>
    <name evidence="1" type="ORF">D917_06615</name>
</gene>
<evidence type="ECO:0000313" key="2">
    <source>
        <dbReference type="Proteomes" id="UP000243006"/>
    </source>
</evidence>
<proteinExistence type="predicted"/>